<sequence length="518" mass="53909">MSSGTALATGNHYALAESAKPAAVTLYSHDIWFVTPEAKIGYFAPRDSHKSKVFPPEYKGRSAQTLAAWTSAVWTYAHDTQDGRTAKCDAGGTYPPLGKGDASACLAMAVGKKKGGEERLVATLKGAAKLMFVDGAGSVSTSGTSYTKPLHGVAVNPKKPMEYWVSCPDKQHLVTFDAEKGKFSTDPVEVSGKPQHLAFTQNKGKLLLWAGTTEKKIIRYDVGDGSDSLVDTSSVPGRLFALPDGTVWYTMPSADAVGYIAPNGKTEQAVIPTGPGSKPSGIALDTSGQLWVGLEGTGQMFRVSEHLLSPVSGEGQEAAVGAEFPQPLKVKAAKLDGKGVKDQSVTFTIEGGRATFVTGSATDNQKTASDGTATSAKIKAVAAGPCTITATWNGKGITVPFKNITVTAEAGPPDHVRYLSGGGQTAEPDEDFAEPLKVVVTDAKGAPVKPGTTVTFRVMDDSAAFGGSPVAEAVSGKGGVAASPTLTAGSETGRFKVEAWVKDATAGIVFREYIRNEP</sequence>
<proteinExistence type="predicted"/>
<name>A0A918TE72_STRCJ</name>
<reference evidence="1" key="1">
    <citation type="journal article" date="2014" name="Int. J. Syst. Evol. Microbiol.">
        <title>Complete genome sequence of Corynebacterium casei LMG S-19264T (=DSM 44701T), isolated from a smear-ripened cheese.</title>
        <authorList>
            <consortium name="US DOE Joint Genome Institute (JGI-PGF)"/>
            <person name="Walter F."/>
            <person name="Albersmeier A."/>
            <person name="Kalinowski J."/>
            <person name="Ruckert C."/>
        </authorList>
    </citation>
    <scope>NUCLEOTIDE SEQUENCE</scope>
    <source>
        <strain evidence="1">JCM 4633</strain>
    </source>
</reference>
<dbReference type="AlphaFoldDB" id="A0A918TE72"/>
<dbReference type="EMBL" id="BMVB01000005">
    <property type="protein sequence ID" value="GHC44424.1"/>
    <property type="molecule type" value="Genomic_DNA"/>
</dbReference>
<evidence type="ECO:0000313" key="1">
    <source>
        <dbReference type="EMBL" id="GHC44424.1"/>
    </source>
</evidence>
<evidence type="ECO:0000313" key="2">
    <source>
        <dbReference type="Proteomes" id="UP000646244"/>
    </source>
</evidence>
<dbReference type="GO" id="GO:0005975">
    <property type="term" value="P:carbohydrate metabolic process"/>
    <property type="evidence" value="ECO:0007669"/>
    <property type="project" value="UniProtKB-ARBA"/>
</dbReference>
<protein>
    <recommendedName>
        <fullName evidence="3">Big-1 domain-containing protein</fullName>
    </recommendedName>
</protein>
<dbReference type="Gene3D" id="2.130.10.10">
    <property type="entry name" value="YVTN repeat-like/Quinoprotein amine dehydrogenase"/>
    <property type="match status" value="1"/>
</dbReference>
<organism evidence="1 2">
    <name type="scientific">Streptomyces cinnamoneus</name>
    <name type="common">Streptoverticillium cinnamoneum</name>
    <dbReference type="NCBI Taxonomy" id="53446"/>
    <lineage>
        <taxon>Bacteria</taxon>
        <taxon>Bacillati</taxon>
        <taxon>Actinomycetota</taxon>
        <taxon>Actinomycetes</taxon>
        <taxon>Kitasatosporales</taxon>
        <taxon>Streptomycetaceae</taxon>
        <taxon>Streptomyces</taxon>
        <taxon>Streptomyces cinnamoneus group</taxon>
    </lineage>
</organism>
<gene>
    <name evidence="1" type="ORF">GCM10010507_19290</name>
</gene>
<evidence type="ECO:0008006" key="3">
    <source>
        <dbReference type="Google" id="ProtNLM"/>
    </source>
</evidence>
<reference evidence="1" key="2">
    <citation type="submission" date="2020-09" db="EMBL/GenBank/DDBJ databases">
        <authorList>
            <person name="Sun Q."/>
            <person name="Ohkuma M."/>
        </authorList>
    </citation>
    <scope>NUCLEOTIDE SEQUENCE</scope>
    <source>
        <strain evidence="1">JCM 4633</strain>
    </source>
</reference>
<dbReference type="SUPFAM" id="SSF101898">
    <property type="entry name" value="NHL repeat"/>
    <property type="match status" value="1"/>
</dbReference>
<dbReference type="Gene3D" id="2.60.40.10">
    <property type="entry name" value="Immunoglobulins"/>
    <property type="match status" value="1"/>
</dbReference>
<dbReference type="SUPFAM" id="SSF49373">
    <property type="entry name" value="Invasin/intimin cell-adhesion fragments"/>
    <property type="match status" value="1"/>
</dbReference>
<dbReference type="Proteomes" id="UP000646244">
    <property type="component" value="Unassembled WGS sequence"/>
</dbReference>
<comment type="caution">
    <text evidence="1">The sequence shown here is derived from an EMBL/GenBank/DDBJ whole genome shotgun (WGS) entry which is preliminary data.</text>
</comment>
<accession>A0A918TE72</accession>
<dbReference type="InterPro" id="IPR008964">
    <property type="entry name" value="Invasin/intimin_cell_adhesion"/>
</dbReference>
<dbReference type="RefSeq" id="WP_190109272.1">
    <property type="nucleotide sequence ID" value="NZ_BMVB01000005.1"/>
</dbReference>
<dbReference type="InterPro" id="IPR015943">
    <property type="entry name" value="WD40/YVTN_repeat-like_dom_sf"/>
</dbReference>
<dbReference type="InterPro" id="IPR013783">
    <property type="entry name" value="Ig-like_fold"/>
</dbReference>